<organism evidence="4 5">
    <name type="scientific">Enterovibrio coralii</name>
    <dbReference type="NCBI Taxonomy" id="294935"/>
    <lineage>
        <taxon>Bacteria</taxon>
        <taxon>Pseudomonadati</taxon>
        <taxon>Pseudomonadota</taxon>
        <taxon>Gammaproteobacteria</taxon>
        <taxon>Vibrionales</taxon>
        <taxon>Vibrionaceae</taxon>
        <taxon>Enterovibrio</taxon>
    </lineage>
</organism>
<dbReference type="GO" id="GO:0003847">
    <property type="term" value="F:1-alkyl-2-acetylglycerophosphocholine esterase activity"/>
    <property type="evidence" value="ECO:0007669"/>
    <property type="project" value="TreeGrafter"/>
</dbReference>
<keyword evidence="1" id="KW-0378">Hydrolase</keyword>
<protein>
    <recommendedName>
        <fullName evidence="6">Acetylhydrolase</fullName>
    </recommendedName>
</protein>
<comment type="caution">
    <text evidence="4">The sequence shown here is derived from an EMBL/GenBank/DDBJ whole genome shotgun (WGS) entry which is preliminary data.</text>
</comment>
<keyword evidence="5" id="KW-1185">Reference proteome</keyword>
<dbReference type="Pfam" id="PF03403">
    <property type="entry name" value="PAF-AH_p_II"/>
    <property type="match status" value="1"/>
</dbReference>
<evidence type="ECO:0000256" key="3">
    <source>
        <dbReference type="ARBA" id="ARBA00023098"/>
    </source>
</evidence>
<reference evidence="4 5" key="1">
    <citation type="submission" date="2015-11" db="EMBL/GenBank/DDBJ databases">
        <title>Genomic Taxonomy of the Vibrionaceae.</title>
        <authorList>
            <person name="Gomez-Gil B."/>
            <person name="Enciso-Ibarra J."/>
        </authorList>
    </citation>
    <scope>NUCLEOTIDE SEQUENCE [LARGE SCALE GENOMIC DNA]</scope>
    <source>
        <strain evidence="4 5">CAIM 912</strain>
    </source>
</reference>
<dbReference type="SUPFAM" id="SSF53474">
    <property type="entry name" value="alpha/beta-Hydrolases"/>
    <property type="match status" value="1"/>
</dbReference>
<dbReference type="EMBL" id="LNTY01000059">
    <property type="protein sequence ID" value="KXF79865.1"/>
    <property type="molecule type" value="Genomic_DNA"/>
</dbReference>
<accession>A0A135I362</accession>
<evidence type="ECO:0000313" key="4">
    <source>
        <dbReference type="EMBL" id="KXF79865.1"/>
    </source>
</evidence>
<keyword evidence="2" id="KW-0442">Lipid degradation</keyword>
<proteinExistence type="predicted"/>
<dbReference type="Proteomes" id="UP000070529">
    <property type="component" value="Unassembled WGS sequence"/>
</dbReference>
<name>A0A135I362_9GAMM</name>
<dbReference type="InterPro" id="IPR029058">
    <property type="entry name" value="AB_hydrolase_fold"/>
</dbReference>
<dbReference type="PANTHER" id="PTHR10272">
    <property type="entry name" value="PLATELET-ACTIVATING FACTOR ACETYLHYDROLASE"/>
    <property type="match status" value="1"/>
</dbReference>
<evidence type="ECO:0008006" key="6">
    <source>
        <dbReference type="Google" id="ProtNLM"/>
    </source>
</evidence>
<dbReference type="STRING" id="294935.ATN88_11370"/>
<dbReference type="Gene3D" id="3.40.50.1820">
    <property type="entry name" value="alpha/beta hydrolase"/>
    <property type="match status" value="1"/>
</dbReference>
<evidence type="ECO:0000256" key="2">
    <source>
        <dbReference type="ARBA" id="ARBA00022963"/>
    </source>
</evidence>
<keyword evidence="3" id="KW-0443">Lipid metabolism</keyword>
<sequence>MAMKVLKILGGTILALVLVLVGVFFLMPAPEKPVPTGRYAVGISEFEVKDGATWVPVTAWYPASTNEGTAFPYMDTYLAEAFAQQQGLPAALLEDTRPSHAVINAEAAEGKHPVLLFNHGFGSFATQNLTQMEELASQGYIVLSLSHPMHSMVSKNAEGVLVYQRAPLTQEEIAQAVDIGDRTSKAMRASQSFEQWVAASSALEAGLFKSMPATIQEWASNNEVVLNALVSLSTTHPDLPFANQLDAERIGALGHSFGGSVAAHLAFNNPQIKAAMSLDSFIYPSSVSDQSAPICVLYGDTSTPPAQESMAWVNKTLLASLASEGNCEVLFKGAAHMNFSDVNHLPGVSFVGLTGQIDPKFMHQASNRQILGFFDHHFKGTPLPGSVDGVEVVLH</sequence>
<gene>
    <name evidence="4" type="ORF">ATN88_11370</name>
</gene>
<evidence type="ECO:0000313" key="5">
    <source>
        <dbReference type="Proteomes" id="UP000070529"/>
    </source>
</evidence>
<evidence type="ECO:0000256" key="1">
    <source>
        <dbReference type="ARBA" id="ARBA00022801"/>
    </source>
</evidence>
<dbReference type="PANTHER" id="PTHR10272:SF0">
    <property type="entry name" value="PLATELET-ACTIVATING FACTOR ACETYLHYDROLASE"/>
    <property type="match status" value="1"/>
</dbReference>
<dbReference type="GO" id="GO:0016042">
    <property type="term" value="P:lipid catabolic process"/>
    <property type="evidence" value="ECO:0007669"/>
    <property type="project" value="UniProtKB-KW"/>
</dbReference>
<dbReference type="AlphaFoldDB" id="A0A135I362"/>
<dbReference type="OrthoDB" id="192696at2"/>